<keyword evidence="4" id="KW-1185">Reference proteome</keyword>
<name>A0A1I1VTD5_9ACTN</name>
<accession>A0A1I1VTD5</accession>
<protein>
    <submittedName>
        <fullName evidence="3">Trp region conserved hypothetical membrane protein</fullName>
    </submittedName>
</protein>
<evidence type="ECO:0000256" key="1">
    <source>
        <dbReference type="SAM" id="MobiDB-lite"/>
    </source>
</evidence>
<gene>
    <name evidence="3" type="ORF">SAMN05216574_10114</name>
</gene>
<proteinExistence type="predicted"/>
<feature type="transmembrane region" description="Helical" evidence="2">
    <location>
        <begin position="55"/>
        <end position="78"/>
    </location>
</feature>
<dbReference type="Pfam" id="PF09534">
    <property type="entry name" value="Trp_oprn_chp"/>
    <property type="match status" value="1"/>
</dbReference>
<dbReference type="Proteomes" id="UP000198589">
    <property type="component" value="Unassembled WGS sequence"/>
</dbReference>
<dbReference type="STRING" id="1798228.SAMN05216574_10114"/>
<dbReference type="EMBL" id="FOND01000001">
    <property type="protein sequence ID" value="SFD83820.1"/>
    <property type="molecule type" value="Genomic_DNA"/>
</dbReference>
<dbReference type="AlphaFoldDB" id="A0A1I1VTD5"/>
<organism evidence="3 4">
    <name type="scientific">Blastococcus tunisiensis</name>
    <dbReference type="NCBI Taxonomy" id="1798228"/>
    <lineage>
        <taxon>Bacteria</taxon>
        <taxon>Bacillati</taxon>
        <taxon>Actinomycetota</taxon>
        <taxon>Actinomycetes</taxon>
        <taxon>Geodermatophilales</taxon>
        <taxon>Geodermatophilaceae</taxon>
        <taxon>Blastococcus</taxon>
    </lineage>
</organism>
<keyword evidence="2" id="KW-0812">Transmembrane</keyword>
<feature type="transmembrane region" description="Helical" evidence="2">
    <location>
        <begin position="12"/>
        <end position="35"/>
    </location>
</feature>
<evidence type="ECO:0000313" key="3">
    <source>
        <dbReference type="EMBL" id="SFD83820.1"/>
    </source>
</evidence>
<keyword evidence="2" id="KW-0472">Membrane</keyword>
<keyword evidence="2" id="KW-1133">Transmembrane helix</keyword>
<evidence type="ECO:0000256" key="2">
    <source>
        <dbReference type="SAM" id="Phobius"/>
    </source>
</evidence>
<dbReference type="InterPro" id="IPR019051">
    <property type="entry name" value="Trp_biosyn_TM_oprn/chp"/>
</dbReference>
<feature type="region of interest" description="Disordered" evidence="1">
    <location>
        <begin position="160"/>
        <end position="196"/>
    </location>
</feature>
<sequence length="196" mass="19221">MSATPTAARRELTAAVGGSGLAGALALVAGGQTWVEVTAERVPPLPPLVEAFPGADAAPLVPAAGLLLLAAALALLAVRSVARVGLGLVMAVAGGVLAWSGIRALSGGLGAGLLDGAGGAVTSTDVSAAGPVLAALAGVLAVAAGLVVVLRGRAWPGMGRRYERSPERAAAGRRETEEDRAQAAWKALDRGEDPTA</sequence>
<evidence type="ECO:0000313" key="4">
    <source>
        <dbReference type="Proteomes" id="UP000198589"/>
    </source>
</evidence>
<dbReference type="RefSeq" id="WP_092194769.1">
    <property type="nucleotide sequence ID" value="NZ_FOND01000001.1"/>
</dbReference>
<feature type="transmembrane region" description="Helical" evidence="2">
    <location>
        <begin position="126"/>
        <end position="150"/>
    </location>
</feature>
<reference evidence="4" key="1">
    <citation type="submission" date="2016-10" db="EMBL/GenBank/DDBJ databases">
        <authorList>
            <person name="Varghese N."/>
            <person name="Submissions S."/>
        </authorList>
    </citation>
    <scope>NUCLEOTIDE SEQUENCE [LARGE SCALE GENOMIC DNA]</scope>
    <source>
        <strain evidence="4">DSM 46838</strain>
    </source>
</reference>
<feature type="transmembrane region" description="Helical" evidence="2">
    <location>
        <begin position="85"/>
        <end position="106"/>
    </location>
</feature>